<name>A0A225VX68_9STRA</name>
<protein>
    <submittedName>
        <fullName evidence="2">Uncharacterized protein</fullName>
    </submittedName>
</protein>
<dbReference type="AlphaFoldDB" id="A0A225VX68"/>
<comment type="caution">
    <text evidence="2">The sequence shown here is derived from an EMBL/GenBank/DDBJ whole genome shotgun (WGS) entry which is preliminary data.</text>
</comment>
<feature type="region of interest" description="Disordered" evidence="1">
    <location>
        <begin position="1"/>
        <end position="39"/>
    </location>
</feature>
<proteinExistence type="predicted"/>
<accession>A0A225VX68</accession>
<dbReference type="OrthoDB" id="129259at2759"/>
<organism evidence="2 3">
    <name type="scientific">Phytophthora megakarya</name>
    <dbReference type="NCBI Taxonomy" id="4795"/>
    <lineage>
        <taxon>Eukaryota</taxon>
        <taxon>Sar</taxon>
        <taxon>Stramenopiles</taxon>
        <taxon>Oomycota</taxon>
        <taxon>Peronosporomycetes</taxon>
        <taxon>Peronosporales</taxon>
        <taxon>Peronosporaceae</taxon>
        <taxon>Phytophthora</taxon>
    </lineage>
</organism>
<dbReference type="EMBL" id="NBNE01002811">
    <property type="protein sequence ID" value="OWZ09387.1"/>
    <property type="molecule type" value="Genomic_DNA"/>
</dbReference>
<reference evidence="3" key="1">
    <citation type="submission" date="2017-03" db="EMBL/GenBank/DDBJ databases">
        <title>Phytopthora megakarya and P. palmivora, two closely related causual agents of cacao black pod achieved similar genome size and gene model numbers by different mechanisms.</title>
        <authorList>
            <person name="Ali S."/>
            <person name="Shao J."/>
            <person name="Larry D.J."/>
            <person name="Kronmiller B."/>
            <person name="Shen D."/>
            <person name="Strem M.D."/>
            <person name="Melnick R.L."/>
            <person name="Guiltinan M.J."/>
            <person name="Tyler B.M."/>
            <person name="Meinhardt L.W."/>
            <person name="Bailey B.A."/>
        </authorList>
    </citation>
    <scope>NUCLEOTIDE SEQUENCE [LARGE SCALE GENOMIC DNA]</scope>
    <source>
        <strain evidence="3">zdho120</strain>
    </source>
</reference>
<evidence type="ECO:0000313" key="2">
    <source>
        <dbReference type="EMBL" id="OWZ09387.1"/>
    </source>
</evidence>
<evidence type="ECO:0000313" key="3">
    <source>
        <dbReference type="Proteomes" id="UP000198211"/>
    </source>
</evidence>
<sequence>MNATRTGLGPPDSPRHASGFGDDVDWASRGGISGGGRDDRVDAELHFVLGPKLQDSLDHKLRHQDGTWTTLKTALTNRYGERPDKSMAEWRVGQ</sequence>
<evidence type="ECO:0000256" key="1">
    <source>
        <dbReference type="SAM" id="MobiDB-lite"/>
    </source>
</evidence>
<gene>
    <name evidence="2" type="ORF">PHMEG_00017922</name>
</gene>
<keyword evidence="3" id="KW-1185">Reference proteome</keyword>
<dbReference type="Proteomes" id="UP000198211">
    <property type="component" value="Unassembled WGS sequence"/>
</dbReference>